<name>A0A645J7L5_9ZZZZ</name>
<gene>
    <name evidence="1" type="ORF">SDC9_207417</name>
</gene>
<proteinExistence type="predicted"/>
<dbReference type="AlphaFoldDB" id="A0A645J7L5"/>
<reference evidence="1" key="1">
    <citation type="submission" date="2019-08" db="EMBL/GenBank/DDBJ databases">
        <authorList>
            <person name="Kucharzyk K."/>
            <person name="Murdoch R.W."/>
            <person name="Higgins S."/>
            <person name="Loffler F."/>
        </authorList>
    </citation>
    <scope>NUCLEOTIDE SEQUENCE</scope>
</reference>
<comment type="caution">
    <text evidence="1">The sequence shown here is derived from an EMBL/GenBank/DDBJ whole genome shotgun (WGS) entry which is preliminary data.</text>
</comment>
<sequence>MFSAALRRAGVPFELHVYEKGGHGLSLCDETTAQNSAQLKPDDAGWMDLAIRWVKRHAG</sequence>
<evidence type="ECO:0000313" key="1">
    <source>
        <dbReference type="EMBL" id="MPN59695.1"/>
    </source>
</evidence>
<organism evidence="1">
    <name type="scientific">bioreactor metagenome</name>
    <dbReference type="NCBI Taxonomy" id="1076179"/>
    <lineage>
        <taxon>unclassified sequences</taxon>
        <taxon>metagenomes</taxon>
        <taxon>ecological metagenomes</taxon>
    </lineage>
</organism>
<dbReference type="Gene3D" id="3.40.50.1820">
    <property type="entry name" value="alpha/beta hydrolase"/>
    <property type="match status" value="1"/>
</dbReference>
<dbReference type="InterPro" id="IPR029058">
    <property type="entry name" value="AB_hydrolase_fold"/>
</dbReference>
<dbReference type="SUPFAM" id="SSF53474">
    <property type="entry name" value="alpha/beta-Hydrolases"/>
    <property type="match status" value="1"/>
</dbReference>
<accession>A0A645J7L5</accession>
<evidence type="ECO:0008006" key="2">
    <source>
        <dbReference type="Google" id="ProtNLM"/>
    </source>
</evidence>
<dbReference type="EMBL" id="VSSQ01133997">
    <property type="protein sequence ID" value="MPN59695.1"/>
    <property type="molecule type" value="Genomic_DNA"/>
</dbReference>
<protein>
    <recommendedName>
        <fullName evidence="2">Peptidase S9 prolyl oligopeptidase catalytic domain-containing protein</fullName>
    </recommendedName>
</protein>